<reference evidence="4" key="2">
    <citation type="submission" date="2015-01" db="EMBL/GenBank/DDBJ databases">
        <title>Evolutionary Origins and Diversification of the Mycorrhizal Mutualists.</title>
        <authorList>
            <consortium name="DOE Joint Genome Institute"/>
            <consortium name="Mycorrhizal Genomics Consortium"/>
            <person name="Kohler A."/>
            <person name="Kuo A."/>
            <person name="Nagy L.G."/>
            <person name="Floudas D."/>
            <person name="Copeland A."/>
            <person name="Barry K.W."/>
            <person name="Cichocki N."/>
            <person name="Veneault-Fourrey C."/>
            <person name="LaButti K."/>
            <person name="Lindquist E.A."/>
            <person name="Lipzen A."/>
            <person name="Lundell T."/>
            <person name="Morin E."/>
            <person name="Murat C."/>
            <person name="Riley R."/>
            <person name="Ohm R."/>
            <person name="Sun H."/>
            <person name="Tunlid A."/>
            <person name="Henrissat B."/>
            <person name="Grigoriev I.V."/>
            <person name="Hibbett D.S."/>
            <person name="Martin F."/>
        </authorList>
    </citation>
    <scope>NUCLEOTIDE SEQUENCE [LARGE SCALE GENOMIC DNA]</scope>
    <source>
        <strain evidence="4">Foug A</strain>
    </source>
</reference>
<feature type="region of interest" description="Disordered" evidence="1">
    <location>
        <begin position="1"/>
        <end position="23"/>
    </location>
</feature>
<dbReference type="Proteomes" id="UP000053989">
    <property type="component" value="Unassembled WGS sequence"/>
</dbReference>
<evidence type="ECO:0000256" key="1">
    <source>
        <dbReference type="SAM" id="MobiDB-lite"/>
    </source>
</evidence>
<dbReference type="STRING" id="1036808.A0A0C2ZB37"/>
<sequence>MDREPGDTTASLSRRRPCSTTPTSPFSSLMVWTFVLLIHIFSLTVITRLGKKLFYFNNLYYETDPFVVIAACCYVAGKAEESPNPIKTVAAEARLLFSQHPYGIKPFPSDNSKLADMALVADLECDLTVFHCYRTLMALCGKEGSSSSQTEAGETARATGE</sequence>
<name>A0A0C2ZB37_9AGAM</name>
<feature type="transmembrane region" description="Helical" evidence="2">
    <location>
        <begin position="29"/>
        <end position="49"/>
    </location>
</feature>
<proteinExistence type="predicted"/>
<accession>A0A0C2ZB37</accession>
<dbReference type="InParanoid" id="A0A0C2ZB37"/>
<evidence type="ECO:0000313" key="3">
    <source>
        <dbReference type="EMBL" id="KIM59068.1"/>
    </source>
</evidence>
<reference evidence="3 4" key="1">
    <citation type="submission" date="2014-04" db="EMBL/GenBank/DDBJ databases">
        <authorList>
            <consortium name="DOE Joint Genome Institute"/>
            <person name="Kuo A."/>
            <person name="Kohler A."/>
            <person name="Nagy L.G."/>
            <person name="Floudas D."/>
            <person name="Copeland A."/>
            <person name="Barry K.W."/>
            <person name="Cichocki N."/>
            <person name="Veneault-Fourrey C."/>
            <person name="LaButti K."/>
            <person name="Lindquist E.A."/>
            <person name="Lipzen A."/>
            <person name="Lundell T."/>
            <person name="Morin E."/>
            <person name="Murat C."/>
            <person name="Sun H."/>
            <person name="Tunlid A."/>
            <person name="Henrissat B."/>
            <person name="Grigoriev I.V."/>
            <person name="Hibbett D.S."/>
            <person name="Martin F."/>
            <person name="Nordberg H.P."/>
            <person name="Cantor M.N."/>
            <person name="Hua S.X."/>
        </authorList>
    </citation>
    <scope>NUCLEOTIDE SEQUENCE [LARGE SCALE GENOMIC DNA]</scope>
    <source>
        <strain evidence="3 4">Foug A</strain>
    </source>
</reference>
<dbReference type="EMBL" id="KN822078">
    <property type="protein sequence ID" value="KIM59068.1"/>
    <property type="molecule type" value="Genomic_DNA"/>
</dbReference>
<protein>
    <submittedName>
        <fullName evidence="3">Uncharacterized protein</fullName>
    </submittedName>
</protein>
<keyword evidence="4" id="KW-1185">Reference proteome</keyword>
<dbReference type="OrthoDB" id="10266018at2759"/>
<dbReference type="SUPFAM" id="SSF47954">
    <property type="entry name" value="Cyclin-like"/>
    <property type="match status" value="1"/>
</dbReference>
<organism evidence="3 4">
    <name type="scientific">Scleroderma citrinum Foug A</name>
    <dbReference type="NCBI Taxonomy" id="1036808"/>
    <lineage>
        <taxon>Eukaryota</taxon>
        <taxon>Fungi</taxon>
        <taxon>Dikarya</taxon>
        <taxon>Basidiomycota</taxon>
        <taxon>Agaricomycotina</taxon>
        <taxon>Agaricomycetes</taxon>
        <taxon>Agaricomycetidae</taxon>
        <taxon>Boletales</taxon>
        <taxon>Sclerodermatineae</taxon>
        <taxon>Sclerodermataceae</taxon>
        <taxon>Scleroderma</taxon>
    </lineage>
</organism>
<evidence type="ECO:0000313" key="4">
    <source>
        <dbReference type="Proteomes" id="UP000053989"/>
    </source>
</evidence>
<keyword evidence="2" id="KW-1133">Transmembrane helix</keyword>
<dbReference type="AlphaFoldDB" id="A0A0C2ZB37"/>
<evidence type="ECO:0000256" key="2">
    <source>
        <dbReference type="SAM" id="Phobius"/>
    </source>
</evidence>
<gene>
    <name evidence="3" type="ORF">SCLCIDRAFT_27634</name>
</gene>
<dbReference type="Gene3D" id="1.10.472.10">
    <property type="entry name" value="Cyclin-like"/>
    <property type="match status" value="1"/>
</dbReference>
<keyword evidence="2" id="KW-0812">Transmembrane</keyword>
<dbReference type="InterPro" id="IPR036915">
    <property type="entry name" value="Cyclin-like_sf"/>
</dbReference>
<dbReference type="HOGENOM" id="CLU_1644726_0_0_1"/>
<keyword evidence="2" id="KW-0472">Membrane</keyword>